<gene>
    <name evidence="1" type="ORF">DWY69_02210</name>
</gene>
<dbReference type="InterPro" id="IPR025234">
    <property type="entry name" value="YjzH-like"/>
</dbReference>
<sequence length="102" mass="11443">MRNCVSNSSGEPEGRNKKRNLLYLNSEYEYETVVINDLITGEIDSEKLQKTLESYALNGWRLHSVFTNEVGRNSGGSFTSFQGDFINAAPYLILNGVSKCKN</sequence>
<dbReference type="EMBL" id="QVLU01000002">
    <property type="protein sequence ID" value="RGE73926.1"/>
    <property type="molecule type" value="Genomic_DNA"/>
</dbReference>
<comment type="caution">
    <text evidence="1">The sequence shown here is derived from an EMBL/GenBank/DDBJ whole genome shotgun (WGS) entry which is preliminary data.</text>
</comment>
<name>A0A3E3J3M0_9FIRM</name>
<dbReference type="AlphaFoldDB" id="A0A3E3J3M0"/>
<dbReference type="Proteomes" id="UP000261166">
    <property type="component" value="Unassembled WGS sequence"/>
</dbReference>
<evidence type="ECO:0000313" key="2">
    <source>
        <dbReference type="Proteomes" id="UP000261166"/>
    </source>
</evidence>
<reference evidence="1 2" key="1">
    <citation type="submission" date="2018-08" db="EMBL/GenBank/DDBJ databases">
        <title>A genome reference for cultivated species of the human gut microbiota.</title>
        <authorList>
            <person name="Zou Y."/>
            <person name="Xue W."/>
            <person name="Luo G."/>
        </authorList>
    </citation>
    <scope>NUCLEOTIDE SEQUENCE [LARGE SCALE GENOMIC DNA]</scope>
    <source>
        <strain evidence="1 2">AF26-4BH</strain>
    </source>
</reference>
<accession>A0A3E3J3M0</accession>
<proteinExistence type="predicted"/>
<protein>
    <submittedName>
        <fullName evidence="1">DUF4177 domain-containing protein</fullName>
    </submittedName>
</protein>
<dbReference type="Pfam" id="PF13783">
    <property type="entry name" value="DUF4177"/>
    <property type="match status" value="1"/>
</dbReference>
<evidence type="ECO:0000313" key="1">
    <source>
        <dbReference type="EMBL" id="RGE73926.1"/>
    </source>
</evidence>
<organism evidence="1 2">
    <name type="scientific">Eisenbergiella massiliensis</name>
    <dbReference type="NCBI Taxonomy" id="1720294"/>
    <lineage>
        <taxon>Bacteria</taxon>
        <taxon>Bacillati</taxon>
        <taxon>Bacillota</taxon>
        <taxon>Clostridia</taxon>
        <taxon>Lachnospirales</taxon>
        <taxon>Lachnospiraceae</taxon>
        <taxon>Eisenbergiella</taxon>
    </lineage>
</organism>